<accession>A0A0F9B518</accession>
<evidence type="ECO:0000313" key="1">
    <source>
        <dbReference type="EMBL" id="KKK79701.1"/>
    </source>
</evidence>
<gene>
    <name evidence="1" type="ORF">LCGC14_2830850</name>
</gene>
<organism evidence="1">
    <name type="scientific">marine sediment metagenome</name>
    <dbReference type="NCBI Taxonomy" id="412755"/>
    <lineage>
        <taxon>unclassified sequences</taxon>
        <taxon>metagenomes</taxon>
        <taxon>ecological metagenomes</taxon>
    </lineage>
</organism>
<protein>
    <recommendedName>
        <fullName evidence="2">SnoaL-like domain-containing protein</fullName>
    </recommendedName>
</protein>
<dbReference type="EMBL" id="LAZR01053908">
    <property type="protein sequence ID" value="KKK79701.1"/>
    <property type="molecule type" value="Genomic_DNA"/>
</dbReference>
<comment type="caution">
    <text evidence="1">The sequence shown here is derived from an EMBL/GenBank/DDBJ whole genome shotgun (WGS) entry which is preliminary data.</text>
</comment>
<reference evidence="1" key="1">
    <citation type="journal article" date="2015" name="Nature">
        <title>Complex archaea that bridge the gap between prokaryotes and eukaryotes.</title>
        <authorList>
            <person name="Spang A."/>
            <person name="Saw J.H."/>
            <person name="Jorgensen S.L."/>
            <person name="Zaremba-Niedzwiedzka K."/>
            <person name="Martijn J."/>
            <person name="Lind A.E."/>
            <person name="van Eijk R."/>
            <person name="Schleper C."/>
            <person name="Guy L."/>
            <person name="Ettema T.J."/>
        </authorList>
    </citation>
    <scope>NUCLEOTIDE SEQUENCE</scope>
</reference>
<dbReference type="PROSITE" id="PS51257">
    <property type="entry name" value="PROKAR_LIPOPROTEIN"/>
    <property type="match status" value="1"/>
</dbReference>
<dbReference type="AlphaFoldDB" id="A0A0F9B518"/>
<sequence>MTRWRLPIIFLVFLAVMAAGCSGNVKKPTEDSLIAMEALDMVEGLRAAFEKRDFSSMARYCTRDAYKGITEGLKSFDSAELKFTPKWIEINRDGDAVEMLVAWKGTWKTGELSTQKDGTVLFSIGGDPLKVREITRFSPFSQP</sequence>
<evidence type="ECO:0008006" key="2">
    <source>
        <dbReference type="Google" id="ProtNLM"/>
    </source>
</evidence>
<proteinExistence type="predicted"/>
<name>A0A0F9B518_9ZZZZ</name>